<dbReference type="InterPro" id="IPR010852">
    <property type="entry name" value="ABATE"/>
</dbReference>
<evidence type="ECO:0000313" key="2">
    <source>
        <dbReference type="EMBL" id="ACU76528.1"/>
    </source>
</evidence>
<sequence length="216" mass="23015">MELASYADRAVSLVNTADPYRHRDTLTTCEQAKELLAPEGRCRVTNADVAELRAIRDRLREVFDAAESGRVPRAVQVLNSLMKQYPIRPVVTDHDGASWHLHLAEGAPTIAAVYGAKAAMGLAVQATELGFDRLGVCQAAPCREVFIDTSTNRSRRYHSDRCATRANVAAYRARRKEQARVAGEAEAAANAANAPGTATAAGAKVMAGAGSAAPGR</sequence>
<evidence type="ECO:0000259" key="1">
    <source>
        <dbReference type="Pfam" id="PF11706"/>
    </source>
</evidence>
<reference evidence="2 3" key="1">
    <citation type="journal article" date="2009" name="Stand. Genomic Sci.">
        <title>Complete genome sequence of Catenulispora acidiphila type strain (ID 139908).</title>
        <authorList>
            <person name="Copeland A."/>
            <person name="Lapidus A."/>
            <person name="Glavina Del Rio T."/>
            <person name="Nolan M."/>
            <person name="Lucas S."/>
            <person name="Chen F."/>
            <person name="Tice H."/>
            <person name="Cheng J.F."/>
            <person name="Bruce D."/>
            <person name="Goodwin L."/>
            <person name="Pitluck S."/>
            <person name="Mikhailova N."/>
            <person name="Pati A."/>
            <person name="Ivanova N."/>
            <person name="Mavromatis K."/>
            <person name="Chen A."/>
            <person name="Palaniappan K."/>
            <person name="Chain P."/>
            <person name="Land M."/>
            <person name="Hauser L."/>
            <person name="Chang Y.J."/>
            <person name="Jeffries C.D."/>
            <person name="Chertkov O."/>
            <person name="Brettin T."/>
            <person name="Detter J.C."/>
            <person name="Han C."/>
            <person name="Ali Z."/>
            <person name="Tindall B.J."/>
            <person name="Goker M."/>
            <person name="Bristow J."/>
            <person name="Eisen J.A."/>
            <person name="Markowitz V."/>
            <person name="Hugenholtz P."/>
            <person name="Kyrpides N.C."/>
            <person name="Klenk H.P."/>
        </authorList>
    </citation>
    <scope>NUCLEOTIDE SEQUENCE [LARGE SCALE GENOMIC DNA]</scope>
    <source>
        <strain evidence="3">DSM 44928 / JCM 14897 / NBRC 102108 / NRRL B-24433 / ID139908</strain>
    </source>
</reference>
<accession>C7QCR5</accession>
<organism evidence="2 3">
    <name type="scientific">Catenulispora acidiphila (strain DSM 44928 / JCM 14897 / NBRC 102108 / NRRL B-24433 / ID139908)</name>
    <dbReference type="NCBI Taxonomy" id="479433"/>
    <lineage>
        <taxon>Bacteria</taxon>
        <taxon>Bacillati</taxon>
        <taxon>Actinomycetota</taxon>
        <taxon>Actinomycetes</taxon>
        <taxon>Catenulisporales</taxon>
        <taxon>Catenulisporaceae</taxon>
        <taxon>Catenulispora</taxon>
    </lineage>
</organism>
<dbReference type="EMBL" id="CP001700">
    <property type="protein sequence ID" value="ACU76528.1"/>
    <property type="molecule type" value="Genomic_DNA"/>
</dbReference>
<dbReference type="HOGENOM" id="CLU_087298_1_0_11"/>
<evidence type="ECO:0000313" key="3">
    <source>
        <dbReference type="Proteomes" id="UP000000851"/>
    </source>
</evidence>
<gene>
    <name evidence="2" type="ordered locus">Caci_7704</name>
</gene>
<dbReference type="OrthoDB" id="3531194at2"/>
<dbReference type="STRING" id="479433.Caci_7704"/>
<dbReference type="InParanoid" id="C7QCR5"/>
<dbReference type="eggNOG" id="COG5516">
    <property type="taxonomic scope" value="Bacteria"/>
</dbReference>
<dbReference type="SUPFAM" id="SSF160904">
    <property type="entry name" value="Jann2411-like"/>
    <property type="match status" value="1"/>
</dbReference>
<dbReference type="PANTHER" id="PTHR35525">
    <property type="entry name" value="BLL6575 PROTEIN"/>
    <property type="match status" value="1"/>
</dbReference>
<dbReference type="InterPro" id="IPR023286">
    <property type="entry name" value="ABATE_dom_sf"/>
</dbReference>
<name>C7QCR5_CATAD</name>
<keyword evidence="3" id="KW-1185">Reference proteome</keyword>
<dbReference type="Pfam" id="PF07336">
    <property type="entry name" value="ABATE"/>
    <property type="match status" value="1"/>
</dbReference>
<dbReference type="KEGG" id="cai:Caci_7704"/>
<feature type="domain" description="Zinc finger CGNR" evidence="1">
    <location>
        <begin position="133"/>
        <end position="175"/>
    </location>
</feature>
<dbReference type="RefSeq" id="WP_015796253.1">
    <property type="nucleotide sequence ID" value="NC_013131.1"/>
</dbReference>
<dbReference type="Proteomes" id="UP000000851">
    <property type="component" value="Chromosome"/>
</dbReference>
<dbReference type="Gene3D" id="1.10.3300.10">
    <property type="entry name" value="Jann2411-like domain"/>
    <property type="match status" value="1"/>
</dbReference>
<dbReference type="AlphaFoldDB" id="C7QCR5"/>
<protein>
    <recommendedName>
        <fullName evidence="1">Zinc finger CGNR domain-containing protein</fullName>
    </recommendedName>
</protein>
<dbReference type="PANTHER" id="PTHR35525:SF3">
    <property type="entry name" value="BLL6575 PROTEIN"/>
    <property type="match status" value="1"/>
</dbReference>
<dbReference type="InterPro" id="IPR021005">
    <property type="entry name" value="Znf_CGNR"/>
</dbReference>
<dbReference type="Pfam" id="PF11706">
    <property type="entry name" value="zf-CGNR"/>
    <property type="match status" value="1"/>
</dbReference>
<proteinExistence type="predicted"/>